<dbReference type="InterPro" id="IPR020846">
    <property type="entry name" value="MFS_dom"/>
</dbReference>
<dbReference type="Gene3D" id="1.20.1720.10">
    <property type="entry name" value="Multidrug resistance protein D"/>
    <property type="match status" value="1"/>
</dbReference>
<dbReference type="SUPFAM" id="SSF103473">
    <property type="entry name" value="MFS general substrate transporter"/>
    <property type="match status" value="1"/>
</dbReference>
<evidence type="ECO:0000256" key="6">
    <source>
        <dbReference type="SAM" id="MobiDB-lite"/>
    </source>
</evidence>
<feature type="transmembrane region" description="Helical" evidence="7">
    <location>
        <begin position="196"/>
        <end position="221"/>
    </location>
</feature>
<evidence type="ECO:0000256" key="1">
    <source>
        <dbReference type="ARBA" id="ARBA00004141"/>
    </source>
</evidence>
<dbReference type="GO" id="GO:0005886">
    <property type="term" value="C:plasma membrane"/>
    <property type="evidence" value="ECO:0007669"/>
    <property type="project" value="TreeGrafter"/>
</dbReference>
<protein>
    <recommendedName>
        <fullName evidence="8">Major facilitator superfamily (MFS) profile domain-containing protein</fullName>
    </recommendedName>
</protein>
<feature type="transmembrane region" description="Helical" evidence="7">
    <location>
        <begin position="164"/>
        <end position="184"/>
    </location>
</feature>
<keyword evidence="5" id="KW-0325">Glycoprotein</keyword>
<dbReference type="PROSITE" id="PS50850">
    <property type="entry name" value="MFS"/>
    <property type="match status" value="1"/>
</dbReference>
<evidence type="ECO:0000313" key="10">
    <source>
        <dbReference type="Proteomes" id="UP000050424"/>
    </source>
</evidence>
<comment type="caution">
    <text evidence="9">The sequence shown here is derived from an EMBL/GenBank/DDBJ whole genome shotgun (WGS) entry which is preliminary data.</text>
</comment>
<name>A0A0P7B6F2_9HYPO</name>
<sequence length="518" mass="55243">MHLCDPPGELRSFALISSNHLSHADADPSSKTIASELDATVAESLSLGTTFLLATTVTQPLCSELSHVIGRKPAYLAALAVFIGGTIVCGCAQSSTVLLIGRTIQGAGAGGPQALSALILTDLFPLRQRARWVSFLNISWAIGTIAGPLIGGAFTENEDIGWRWIFWINLPVLGMSVIGAWLLLGYDKPTESFWCLLAQVDWVGIVLFTASAVSLLLPLSWGGSYFPWRSPEVITPMVFSALGFVMLGAFERWGAKKPMFPPSVFRNYSTNFQFVNTMIHGALMWMVLYYMSVFYLGVKSFTPVITGVWALPATLTVAPMATAVGIMVSRNGRYRCFLLVGWCLTIVAFGVMTLVDESMSDGALISITMILGIAMGILIPAMTMGVQATVDKSDAGHATAMVYVLRSAGQCLGIAIGLSIFSSRLELELENLGQGKDAAQNTMKAIRHSLRAGGLEDIAMLDAVVTSLASVWMIGCIMAGAAGILAICSRCPVLPQDEAESPPEAQPTSAAPDEEKTA</sequence>
<evidence type="ECO:0000256" key="5">
    <source>
        <dbReference type="ARBA" id="ARBA00023180"/>
    </source>
</evidence>
<keyword evidence="4 7" id="KW-0472">Membrane</keyword>
<evidence type="ECO:0000313" key="9">
    <source>
        <dbReference type="EMBL" id="KPM34573.1"/>
    </source>
</evidence>
<reference evidence="9 10" key="1">
    <citation type="submission" date="2015-09" db="EMBL/GenBank/DDBJ databases">
        <title>Draft genome of a European isolate of the apple canker pathogen Neonectria ditissima.</title>
        <authorList>
            <person name="Gomez-Cortecero A."/>
            <person name="Harrison R.J."/>
            <person name="Armitage A.D."/>
        </authorList>
    </citation>
    <scope>NUCLEOTIDE SEQUENCE [LARGE SCALE GENOMIC DNA]</scope>
    <source>
        <strain evidence="9 10">R09/05</strain>
    </source>
</reference>
<accession>A0A0P7B6F2</accession>
<dbReference type="AlphaFoldDB" id="A0A0P7B6F2"/>
<dbReference type="GO" id="GO:0022857">
    <property type="term" value="F:transmembrane transporter activity"/>
    <property type="evidence" value="ECO:0007669"/>
    <property type="project" value="InterPro"/>
</dbReference>
<feature type="domain" description="Major facilitator superfamily (MFS) profile" evidence="8">
    <location>
        <begin position="1"/>
        <end position="481"/>
    </location>
</feature>
<proteinExistence type="predicted"/>
<dbReference type="PANTHER" id="PTHR23501:SF59">
    <property type="entry name" value="MAJOR FACILITATOR SUPERFAMILY (MFS) PROFILE DOMAIN-CONTAINING PROTEIN-RELATED"/>
    <property type="match status" value="1"/>
</dbReference>
<organism evidence="9 10">
    <name type="scientific">Neonectria ditissima</name>
    <dbReference type="NCBI Taxonomy" id="78410"/>
    <lineage>
        <taxon>Eukaryota</taxon>
        <taxon>Fungi</taxon>
        <taxon>Dikarya</taxon>
        <taxon>Ascomycota</taxon>
        <taxon>Pezizomycotina</taxon>
        <taxon>Sordariomycetes</taxon>
        <taxon>Hypocreomycetidae</taxon>
        <taxon>Hypocreales</taxon>
        <taxon>Nectriaceae</taxon>
        <taxon>Neonectria</taxon>
    </lineage>
</organism>
<feature type="region of interest" description="Disordered" evidence="6">
    <location>
        <begin position="496"/>
        <end position="518"/>
    </location>
</feature>
<feature type="transmembrane region" description="Helical" evidence="7">
    <location>
        <begin position="400"/>
        <end position="421"/>
    </location>
</feature>
<dbReference type="EMBL" id="LKCW01000322">
    <property type="protein sequence ID" value="KPM34573.1"/>
    <property type="molecule type" value="Genomic_DNA"/>
</dbReference>
<dbReference type="PANTHER" id="PTHR23501">
    <property type="entry name" value="MAJOR FACILITATOR SUPERFAMILY"/>
    <property type="match status" value="1"/>
</dbReference>
<feature type="transmembrane region" description="Helical" evidence="7">
    <location>
        <begin position="233"/>
        <end position="253"/>
    </location>
</feature>
<evidence type="ECO:0000256" key="3">
    <source>
        <dbReference type="ARBA" id="ARBA00022989"/>
    </source>
</evidence>
<feature type="transmembrane region" description="Helical" evidence="7">
    <location>
        <begin position="74"/>
        <end position="92"/>
    </location>
</feature>
<feature type="transmembrane region" description="Helical" evidence="7">
    <location>
        <begin position="132"/>
        <end position="152"/>
    </location>
</feature>
<comment type="subcellular location">
    <subcellularLocation>
        <location evidence="1">Membrane</location>
        <topology evidence="1">Multi-pass membrane protein</topology>
    </subcellularLocation>
</comment>
<keyword evidence="2 7" id="KW-0812">Transmembrane</keyword>
<gene>
    <name evidence="9" type="ORF">AK830_g11999</name>
</gene>
<evidence type="ECO:0000256" key="2">
    <source>
        <dbReference type="ARBA" id="ARBA00022692"/>
    </source>
</evidence>
<feature type="transmembrane region" description="Helical" evidence="7">
    <location>
        <begin position="367"/>
        <end position="388"/>
    </location>
</feature>
<feature type="transmembrane region" description="Helical" evidence="7">
    <location>
        <begin position="274"/>
        <end position="296"/>
    </location>
</feature>
<dbReference type="InterPro" id="IPR011701">
    <property type="entry name" value="MFS"/>
</dbReference>
<keyword evidence="3 7" id="KW-1133">Transmembrane helix</keyword>
<dbReference type="Proteomes" id="UP000050424">
    <property type="component" value="Unassembled WGS sequence"/>
</dbReference>
<evidence type="ECO:0000259" key="8">
    <source>
        <dbReference type="PROSITE" id="PS50850"/>
    </source>
</evidence>
<dbReference type="OrthoDB" id="2351791at2759"/>
<evidence type="ECO:0000256" key="4">
    <source>
        <dbReference type="ARBA" id="ARBA00023136"/>
    </source>
</evidence>
<feature type="transmembrane region" description="Helical" evidence="7">
    <location>
        <begin position="308"/>
        <end position="329"/>
    </location>
</feature>
<feature type="transmembrane region" description="Helical" evidence="7">
    <location>
        <begin position="469"/>
        <end position="488"/>
    </location>
</feature>
<keyword evidence="10" id="KW-1185">Reference proteome</keyword>
<dbReference type="Pfam" id="PF07690">
    <property type="entry name" value="MFS_1"/>
    <property type="match status" value="1"/>
</dbReference>
<feature type="transmembrane region" description="Helical" evidence="7">
    <location>
        <begin position="336"/>
        <end position="355"/>
    </location>
</feature>
<evidence type="ECO:0000256" key="7">
    <source>
        <dbReference type="SAM" id="Phobius"/>
    </source>
</evidence>
<dbReference type="Gene3D" id="1.20.1250.20">
    <property type="entry name" value="MFS general substrate transporter like domains"/>
    <property type="match status" value="1"/>
</dbReference>
<dbReference type="InterPro" id="IPR036259">
    <property type="entry name" value="MFS_trans_sf"/>
</dbReference>